<feature type="transmembrane region" description="Helical" evidence="6">
    <location>
        <begin position="406"/>
        <end position="428"/>
    </location>
</feature>
<evidence type="ECO:0000256" key="4">
    <source>
        <dbReference type="ARBA" id="ARBA00022989"/>
    </source>
</evidence>
<proteinExistence type="inferred from homology"/>
<feature type="transmembrane region" description="Helical" evidence="6">
    <location>
        <begin position="216"/>
        <end position="238"/>
    </location>
</feature>
<evidence type="ECO:0000313" key="7">
    <source>
        <dbReference type="EMBL" id="WLI72291.1"/>
    </source>
</evidence>
<feature type="transmembrane region" description="Helical" evidence="6">
    <location>
        <begin position="108"/>
        <end position="130"/>
    </location>
</feature>
<dbReference type="RefSeq" id="WP_305498731.1">
    <property type="nucleotide sequence ID" value="NZ_CP131913.1"/>
</dbReference>
<evidence type="ECO:0000313" key="8">
    <source>
        <dbReference type="Proteomes" id="UP001235344"/>
    </source>
</evidence>
<comment type="similarity">
    <text evidence="2">Belongs to the purine-cytosine permease (2.A.39) family.</text>
</comment>
<feature type="transmembrane region" description="Helical" evidence="6">
    <location>
        <begin position="142"/>
        <end position="165"/>
    </location>
</feature>
<feature type="transmembrane region" description="Helical" evidence="6">
    <location>
        <begin position="434"/>
        <end position="453"/>
    </location>
</feature>
<evidence type="ECO:0000256" key="6">
    <source>
        <dbReference type="SAM" id="Phobius"/>
    </source>
</evidence>
<dbReference type="InterPro" id="IPR045225">
    <property type="entry name" value="Uracil/uridine/allantoin_perm"/>
</dbReference>
<sequence>MTTSDTGVASSSLSKESEKNHLLEESILPVSNNQRPISALGFVWIWVGIAVMIATFQLGANGITGVPLANVVLIIFFANVVLALLMLLTADIGTEHGLSFSVYLRAPFGVYGTHFPSVFRGIVAAIWFGIQTYLGALALNGIFEYLTGFSSWALWYVVFAAVQVANTAMGIKAVERLAAIAAPAILAISIWMYFTLDVLAQTQGINIWRFVGDQNITVLTLFLANVAFWSTLAIDIPNITRFVKSPSGERRFFHRNKNVLLAQLLALPATQAWIALIGAVSFIAAGDWNPVTVIQGQGEGLSLIILLVLVILAQWSTNNAANLIPAALAFVNAGAPRVSYPVAVAMAAVGGTLFMPWKILDNLFTFLFSYGAFLSAIGGIMVADYYLLRKRRLNVPELYREGGQFYYFKGFNPAGIIAWAVAGTVAFYSSQWAFVFGFLLGALIYFAIMRLFVMKRFTQVECSAADGDNYLGTTVGYNWVYERETRAFKRVQSSELEKGISREDL</sequence>
<organism evidence="7 8">
    <name type="scientific">Halomonas alkalicola</name>
    <dbReference type="NCBI Taxonomy" id="1930622"/>
    <lineage>
        <taxon>Bacteria</taxon>
        <taxon>Pseudomonadati</taxon>
        <taxon>Pseudomonadota</taxon>
        <taxon>Gammaproteobacteria</taxon>
        <taxon>Oceanospirillales</taxon>
        <taxon>Halomonadaceae</taxon>
        <taxon>Halomonas</taxon>
    </lineage>
</organism>
<evidence type="ECO:0000256" key="3">
    <source>
        <dbReference type="ARBA" id="ARBA00022692"/>
    </source>
</evidence>
<comment type="subcellular location">
    <subcellularLocation>
        <location evidence="1">Membrane</location>
        <topology evidence="1">Multi-pass membrane protein</topology>
    </subcellularLocation>
</comment>
<gene>
    <name evidence="7" type="ORF">B6N23_10835</name>
</gene>
<accession>A0ABY9H1E5</accession>
<feature type="transmembrane region" description="Helical" evidence="6">
    <location>
        <begin position="37"/>
        <end position="56"/>
    </location>
</feature>
<keyword evidence="4 6" id="KW-1133">Transmembrane helix</keyword>
<dbReference type="CDD" id="cd10323">
    <property type="entry name" value="SLC-NCS1sbd"/>
    <property type="match status" value="1"/>
</dbReference>
<keyword evidence="8" id="KW-1185">Reference proteome</keyword>
<evidence type="ECO:0000256" key="5">
    <source>
        <dbReference type="ARBA" id="ARBA00023136"/>
    </source>
</evidence>
<dbReference type="Gene3D" id="1.10.4160.10">
    <property type="entry name" value="Hydantoin permease"/>
    <property type="match status" value="1"/>
</dbReference>
<dbReference type="InterPro" id="IPR001248">
    <property type="entry name" value="Pur-cyt_permease"/>
</dbReference>
<evidence type="ECO:0000256" key="1">
    <source>
        <dbReference type="ARBA" id="ARBA00004141"/>
    </source>
</evidence>
<feature type="transmembrane region" description="Helical" evidence="6">
    <location>
        <begin position="68"/>
        <end position="88"/>
    </location>
</feature>
<dbReference type="Proteomes" id="UP001235344">
    <property type="component" value="Chromosome"/>
</dbReference>
<feature type="transmembrane region" description="Helical" evidence="6">
    <location>
        <begin position="259"/>
        <end position="284"/>
    </location>
</feature>
<evidence type="ECO:0000256" key="2">
    <source>
        <dbReference type="ARBA" id="ARBA00008974"/>
    </source>
</evidence>
<keyword evidence="3 6" id="KW-0812">Transmembrane</keyword>
<dbReference type="Pfam" id="PF02133">
    <property type="entry name" value="Transp_cyt_pur"/>
    <property type="match status" value="1"/>
</dbReference>
<feature type="transmembrane region" description="Helical" evidence="6">
    <location>
        <begin position="177"/>
        <end position="196"/>
    </location>
</feature>
<protein>
    <submittedName>
        <fullName evidence="7">NCS1 family transporter</fullName>
    </submittedName>
</protein>
<feature type="transmembrane region" description="Helical" evidence="6">
    <location>
        <begin position="338"/>
        <end position="357"/>
    </location>
</feature>
<feature type="transmembrane region" description="Helical" evidence="6">
    <location>
        <begin position="363"/>
        <end position="386"/>
    </location>
</feature>
<dbReference type="EMBL" id="CP131913">
    <property type="protein sequence ID" value="WLI72291.1"/>
    <property type="molecule type" value="Genomic_DNA"/>
</dbReference>
<keyword evidence="5 6" id="KW-0472">Membrane</keyword>
<reference evidence="7 8" key="1">
    <citation type="submission" date="2023-08" db="EMBL/GenBank/DDBJ databases">
        <title>Transcriptome Analysis of Halomonas alkalicola CICC 11012s to Identify the Genes Involved in Alkaline Tolerances.</title>
        <authorList>
            <person name="Zhai L."/>
        </authorList>
    </citation>
    <scope>NUCLEOTIDE SEQUENCE [LARGE SCALE GENOMIC DNA]</scope>
    <source>
        <strain evidence="7 8">CICC 11012s</strain>
    </source>
</reference>
<name>A0ABY9H1E5_9GAMM</name>
<dbReference type="PANTHER" id="PTHR30618">
    <property type="entry name" value="NCS1 FAMILY PURINE/PYRIMIDINE TRANSPORTER"/>
    <property type="match status" value="1"/>
</dbReference>
<dbReference type="PANTHER" id="PTHR30618:SF0">
    <property type="entry name" value="PURINE-URACIL PERMEASE NCS1"/>
    <property type="match status" value="1"/>
</dbReference>